<evidence type="ECO:0000313" key="1">
    <source>
        <dbReference type="EMBL" id="EDS43049.1"/>
    </source>
</evidence>
<dbReference type="KEGG" id="cqu:CpipJ_CPIJ015754"/>
<dbReference type="Proteomes" id="UP000002320">
    <property type="component" value="Unassembled WGS sequence"/>
</dbReference>
<accession>B0X9B7</accession>
<dbReference type="EMBL" id="DS232530">
    <property type="protein sequence ID" value="EDS43049.1"/>
    <property type="molecule type" value="Genomic_DNA"/>
</dbReference>
<evidence type="ECO:0000313" key="3">
    <source>
        <dbReference type="Proteomes" id="UP000002320"/>
    </source>
</evidence>
<dbReference type="EnsemblMetazoa" id="CPIJ015754-RA">
    <property type="protein sequence ID" value="CPIJ015754-PA"/>
    <property type="gene ID" value="CPIJ015754"/>
</dbReference>
<reference evidence="1" key="1">
    <citation type="submission" date="2007-03" db="EMBL/GenBank/DDBJ databases">
        <title>Annotation of Culex pipiens quinquefasciatus.</title>
        <authorList>
            <consortium name="The Broad Institute Genome Sequencing Platform"/>
            <person name="Atkinson P.W."/>
            <person name="Hemingway J."/>
            <person name="Christensen B.M."/>
            <person name="Higgs S."/>
            <person name="Kodira C."/>
            <person name="Hannick L."/>
            <person name="Megy K."/>
            <person name="O'Leary S."/>
            <person name="Pearson M."/>
            <person name="Haas B.J."/>
            <person name="Mauceli E."/>
            <person name="Wortman J.R."/>
            <person name="Lee N.H."/>
            <person name="Guigo R."/>
            <person name="Stanke M."/>
            <person name="Alvarado L."/>
            <person name="Amedeo P."/>
            <person name="Antoine C.H."/>
            <person name="Arensburger P."/>
            <person name="Bidwell S.L."/>
            <person name="Crawford M."/>
            <person name="Camaro F."/>
            <person name="Devon K."/>
            <person name="Engels R."/>
            <person name="Hammond M."/>
            <person name="Howarth C."/>
            <person name="Koehrsen M."/>
            <person name="Lawson D."/>
            <person name="Montgomery P."/>
            <person name="Nene V."/>
            <person name="Nusbaum C."/>
            <person name="Puiu D."/>
            <person name="Romero-Severson J."/>
            <person name="Severson D.W."/>
            <person name="Shumway M."/>
            <person name="Sisk P."/>
            <person name="Stolte C."/>
            <person name="Zeng Q."/>
            <person name="Eisenstadt E."/>
            <person name="Fraser-Liggett C."/>
            <person name="Strausberg R."/>
            <person name="Galagan J."/>
            <person name="Birren B."/>
            <person name="Collins F.H."/>
        </authorList>
    </citation>
    <scope>NUCLEOTIDE SEQUENCE [LARGE SCALE GENOMIC DNA]</scope>
    <source>
        <strain evidence="1">JHB</strain>
    </source>
</reference>
<gene>
    <name evidence="2" type="primary">6049488</name>
    <name evidence="1" type="ORF">CpipJ_CPIJ015754</name>
</gene>
<reference evidence="2" key="2">
    <citation type="submission" date="2021-02" db="UniProtKB">
        <authorList>
            <consortium name="EnsemblMetazoa"/>
        </authorList>
    </citation>
    <scope>IDENTIFICATION</scope>
    <source>
        <strain evidence="2">JHB</strain>
    </source>
</reference>
<dbReference type="HOGENOM" id="CLU_2361788_0_0_1"/>
<dbReference type="AlphaFoldDB" id="B0X9B7"/>
<sequence length="96" mass="10643">MDDRNTGSCLGSEGSYRLIKVLDVGDQDNELSIVARTKARASTSGTPAINLRRWLLELELLSVKSEEGDLAKKEKTEKESLFIVTAEIDRGPRRGH</sequence>
<dbReference type="VEuPathDB" id="VectorBase:CPIJ015754"/>
<keyword evidence="3" id="KW-1185">Reference proteome</keyword>
<dbReference type="InParanoid" id="B0X9B7"/>
<protein>
    <submittedName>
        <fullName evidence="1 2">Uncharacterized protein</fullName>
    </submittedName>
</protein>
<name>B0X9B7_CULQU</name>
<evidence type="ECO:0000313" key="2">
    <source>
        <dbReference type="EnsemblMetazoa" id="CPIJ015754-PA"/>
    </source>
</evidence>
<proteinExistence type="predicted"/>
<organism>
    <name type="scientific">Culex quinquefasciatus</name>
    <name type="common">Southern house mosquito</name>
    <name type="synonym">Culex pungens</name>
    <dbReference type="NCBI Taxonomy" id="7176"/>
    <lineage>
        <taxon>Eukaryota</taxon>
        <taxon>Metazoa</taxon>
        <taxon>Ecdysozoa</taxon>
        <taxon>Arthropoda</taxon>
        <taxon>Hexapoda</taxon>
        <taxon>Insecta</taxon>
        <taxon>Pterygota</taxon>
        <taxon>Neoptera</taxon>
        <taxon>Endopterygota</taxon>
        <taxon>Diptera</taxon>
        <taxon>Nematocera</taxon>
        <taxon>Culicoidea</taxon>
        <taxon>Culicidae</taxon>
        <taxon>Culicinae</taxon>
        <taxon>Culicini</taxon>
        <taxon>Culex</taxon>
        <taxon>Culex</taxon>
    </lineage>
</organism>